<dbReference type="Pfam" id="PF13599">
    <property type="entry name" value="Pentapeptide_4"/>
    <property type="match status" value="1"/>
</dbReference>
<dbReference type="SUPFAM" id="SSF141571">
    <property type="entry name" value="Pentapeptide repeat-like"/>
    <property type="match status" value="1"/>
</dbReference>
<protein>
    <submittedName>
        <fullName evidence="1">Pentapeptide repeat protein</fullName>
    </submittedName>
</protein>
<dbReference type="OrthoDB" id="1421681at2"/>
<proteinExistence type="predicted"/>
<name>A0A2S6INJ5_9FLAO</name>
<dbReference type="EMBL" id="PTJE01000002">
    <property type="protein sequence ID" value="PPK95817.1"/>
    <property type="molecule type" value="Genomic_DNA"/>
</dbReference>
<evidence type="ECO:0000313" key="2">
    <source>
        <dbReference type="Proteomes" id="UP000239002"/>
    </source>
</evidence>
<organism evidence="1 2">
    <name type="scientific">Nonlabens xylanidelens</name>
    <dbReference type="NCBI Taxonomy" id="191564"/>
    <lineage>
        <taxon>Bacteria</taxon>
        <taxon>Pseudomonadati</taxon>
        <taxon>Bacteroidota</taxon>
        <taxon>Flavobacteriia</taxon>
        <taxon>Flavobacteriales</taxon>
        <taxon>Flavobacteriaceae</taxon>
        <taxon>Nonlabens</taxon>
    </lineage>
</organism>
<dbReference type="Gene3D" id="2.160.20.80">
    <property type="entry name" value="E3 ubiquitin-protein ligase SopA"/>
    <property type="match status" value="1"/>
</dbReference>
<reference evidence="1 2" key="1">
    <citation type="submission" date="2018-02" db="EMBL/GenBank/DDBJ databases">
        <title>Genomic Encyclopedia of Archaeal and Bacterial Type Strains, Phase II (KMG-II): from individual species to whole genera.</title>
        <authorList>
            <person name="Goeker M."/>
        </authorList>
    </citation>
    <scope>NUCLEOTIDE SEQUENCE [LARGE SCALE GENOMIC DNA]</scope>
    <source>
        <strain evidence="1 2">DSM 16809</strain>
    </source>
</reference>
<evidence type="ECO:0000313" key="1">
    <source>
        <dbReference type="EMBL" id="PPK95817.1"/>
    </source>
</evidence>
<gene>
    <name evidence="1" type="ORF">LY01_01410</name>
</gene>
<dbReference type="InterPro" id="IPR001646">
    <property type="entry name" value="5peptide_repeat"/>
</dbReference>
<keyword evidence="2" id="KW-1185">Reference proteome</keyword>
<sequence>MKTKNKILEHYQKGQRFYRNVDFDNGETYLECNFQDAMFENCYFGVDFSNSNFRNARFSDCNLKSTNFNNCDLIKTEFINCLVDGIEFGKSDTSSLIFEDNTCFGTEVKINTELNKLEAYMHPLVAELYKNVPDFDRISDHLSDDLHYSVYGDLSLRISEQITELEKPNKLITDSFTFFNHLGNKNDEEIDNLLVVGIYEGLYWSKKCNDLSRVLLKGRNKEVYEHWMINGTIQSEY</sequence>
<comment type="caution">
    <text evidence="1">The sequence shown here is derived from an EMBL/GenBank/DDBJ whole genome shotgun (WGS) entry which is preliminary data.</text>
</comment>
<dbReference type="RefSeq" id="WP_104515102.1">
    <property type="nucleotide sequence ID" value="NZ_MQVW01000002.1"/>
</dbReference>
<dbReference type="Proteomes" id="UP000239002">
    <property type="component" value="Unassembled WGS sequence"/>
</dbReference>
<accession>A0A2S6INJ5</accession>
<dbReference type="AlphaFoldDB" id="A0A2S6INJ5"/>